<sequence length="148" mass="16854">MSRPRQALLRRNATYTREQFSAHWLKHAAKVTPWALENGITYYAQIHNPRLAPGVMVPSALNVSGWDGAAEMIFERGPDFKSTAKSDDYYQKVILPDERAFLMSEALQHLRWMDPGTVVGDKVVIIEDGKAMIDCEETMGIWKDWTAK</sequence>
<protein>
    <recommendedName>
        <fullName evidence="2">EthD domain-containing protein</fullName>
    </recommendedName>
</protein>
<comment type="similarity">
    <text evidence="1">Belongs to the tpcK family.</text>
</comment>
<dbReference type="GO" id="GO:0016491">
    <property type="term" value="F:oxidoreductase activity"/>
    <property type="evidence" value="ECO:0007669"/>
    <property type="project" value="InterPro"/>
</dbReference>
<accession>A0AAV9Q7N5</accession>
<evidence type="ECO:0000259" key="2">
    <source>
        <dbReference type="Pfam" id="PF07110"/>
    </source>
</evidence>
<dbReference type="Gene3D" id="3.30.70.100">
    <property type="match status" value="1"/>
</dbReference>
<dbReference type="Pfam" id="PF07110">
    <property type="entry name" value="EthD"/>
    <property type="match status" value="1"/>
</dbReference>
<feature type="domain" description="EthD" evidence="2">
    <location>
        <begin position="15"/>
        <end position="102"/>
    </location>
</feature>
<dbReference type="InterPro" id="IPR009799">
    <property type="entry name" value="EthD_dom"/>
</dbReference>
<evidence type="ECO:0000313" key="3">
    <source>
        <dbReference type="EMBL" id="KAK5535752.1"/>
    </source>
</evidence>
<dbReference type="InterPro" id="IPR011008">
    <property type="entry name" value="Dimeric_a/b-barrel"/>
</dbReference>
<dbReference type="AlphaFoldDB" id="A0AAV9Q7N5"/>
<dbReference type="Proteomes" id="UP001345827">
    <property type="component" value="Unassembled WGS sequence"/>
</dbReference>
<dbReference type="SUPFAM" id="SSF54909">
    <property type="entry name" value="Dimeric alpha+beta barrel"/>
    <property type="match status" value="1"/>
</dbReference>
<name>A0AAV9Q7N5_9PEZI</name>
<comment type="caution">
    <text evidence="3">The sequence shown here is derived from an EMBL/GenBank/DDBJ whole genome shotgun (WGS) entry which is preliminary data.</text>
</comment>
<dbReference type="EMBL" id="JAXLQG010000009">
    <property type="protein sequence ID" value="KAK5535752.1"/>
    <property type="molecule type" value="Genomic_DNA"/>
</dbReference>
<keyword evidence="4" id="KW-1185">Reference proteome</keyword>
<proteinExistence type="inferred from homology"/>
<organism evidence="3 4">
    <name type="scientific">Vermiconidia calcicola</name>
    <dbReference type="NCBI Taxonomy" id="1690605"/>
    <lineage>
        <taxon>Eukaryota</taxon>
        <taxon>Fungi</taxon>
        <taxon>Dikarya</taxon>
        <taxon>Ascomycota</taxon>
        <taxon>Pezizomycotina</taxon>
        <taxon>Dothideomycetes</taxon>
        <taxon>Dothideomycetidae</taxon>
        <taxon>Mycosphaerellales</taxon>
        <taxon>Extremaceae</taxon>
        <taxon>Vermiconidia</taxon>
    </lineage>
</organism>
<reference evidence="3 4" key="1">
    <citation type="submission" date="2023-06" db="EMBL/GenBank/DDBJ databases">
        <title>Black Yeasts Isolated from many extreme environments.</title>
        <authorList>
            <person name="Coleine C."/>
            <person name="Stajich J.E."/>
            <person name="Selbmann L."/>
        </authorList>
    </citation>
    <scope>NUCLEOTIDE SEQUENCE [LARGE SCALE GENOMIC DNA]</scope>
    <source>
        <strain evidence="3 4">CCFEE 5887</strain>
    </source>
</reference>
<evidence type="ECO:0000313" key="4">
    <source>
        <dbReference type="Proteomes" id="UP001345827"/>
    </source>
</evidence>
<evidence type="ECO:0000256" key="1">
    <source>
        <dbReference type="ARBA" id="ARBA00005986"/>
    </source>
</evidence>
<gene>
    <name evidence="3" type="ORF">LTR25_005654</name>
</gene>